<dbReference type="SUPFAM" id="SSF52172">
    <property type="entry name" value="CheY-like"/>
    <property type="match status" value="1"/>
</dbReference>
<keyword evidence="5" id="KW-1185">Reference proteome</keyword>
<feature type="domain" description="Response regulatory" evidence="3">
    <location>
        <begin position="4"/>
        <end position="118"/>
    </location>
</feature>
<evidence type="ECO:0000259" key="3">
    <source>
        <dbReference type="PROSITE" id="PS50110"/>
    </source>
</evidence>
<sequence>MEKSVLIFDDDVDILSILTYLLEEKGYKISTRTSCANILNDIAETAPDIIMMDNWIPEAGGKVATKLIKSHPEYRSIPVIYFSANNDIEKLAKEAGADTYLAKPFDLDQLEELLSNVLQ</sequence>
<feature type="modified residue" description="4-aspartylphosphate" evidence="2">
    <location>
        <position position="53"/>
    </location>
</feature>
<accession>A0ABW4ZJL9</accession>
<reference evidence="5" key="1">
    <citation type="journal article" date="2019" name="Int. J. Syst. Evol. Microbiol.">
        <title>The Global Catalogue of Microorganisms (GCM) 10K type strain sequencing project: providing services to taxonomists for standard genome sequencing and annotation.</title>
        <authorList>
            <consortium name="The Broad Institute Genomics Platform"/>
            <consortium name="The Broad Institute Genome Sequencing Center for Infectious Disease"/>
            <person name="Wu L."/>
            <person name="Ma J."/>
        </authorList>
    </citation>
    <scope>NUCLEOTIDE SEQUENCE [LARGE SCALE GENOMIC DNA]</scope>
    <source>
        <strain evidence="5">KCTC 42217</strain>
    </source>
</reference>
<dbReference type="InterPro" id="IPR050595">
    <property type="entry name" value="Bact_response_regulator"/>
</dbReference>
<evidence type="ECO:0000313" key="5">
    <source>
        <dbReference type="Proteomes" id="UP001597387"/>
    </source>
</evidence>
<name>A0ABW4ZJL9_9SPHI</name>
<dbReference type="Proteomes" id="UP001597387">
    <property type="component" value="Unassembled WGS sequence"/>
</dbReference>
<proteinExistence type="predicted"/>
<dbReference type="InterPro" id="IPR011006">
    <property type="entry name" value="CheY-like_superfamily"/>
</dbReference>
<evidence type="ECO:0000256" key="2">
    <source>
        <dbReference type="PROSITE-ProRule" id="PRU00169"/>
    </source>
</evidence>
<dbReference type="PANTHER" id="PTHR44591">
    <property type="entry name" value="STRESS RESPONSE REGULATOR PROTEIN 1"/>
    <property type="match status" value="1"/>
</dbReference>
<protein>
    <submittedName>
        <fullName evidence="4">Response regulator</fullName>
    </submittedName>
</protein>
<dbReference type="SMART" id="SM00448">
    <property type="entry name" value="REC"/>
    <property type="match status" value="1"/>
</dbReference>
<dbReference type="InterPro" id="IPR001789">
    <property type="entry name" value="Sig_transdc_resp-reg_receiver"/>
</dbReference>
<dbReference type="Pfam" id="PF00072">
    <property type="entry name" value="Response_reg"/>
    <property type="match status" value="1"/>
</dbReference>
<dbReference type="Gene3D" id="3.40.50.2300">
    <property type="match status" value="1"/>
</dbReference>
<dbReference type="RefSeq" id="WP_255898095.1">
    <property type="nucleotide sequence ID" value="NZ_JAFMZO010000001.1"/>
</dbReference>
<gene>
    <name evidence="4" type="ORF">ACFSJU_06425</name>
</gene>
<dbReference type="PANTHER" id="PTHR44591:SF3">
    <property type="entry name" value="RESPONSE REGULATORY DOMAIN-CONTAINING PROTEIN"/>
    <property type="match status" value="1"/>
</dbReference>
<organism evidence="4 5">
    <name type="scientific">Paradesertivirga mongoliensis</name>
    <dbReference type="NCBI Taxonomy" id="2100740"/>
    <lineage>
        <taxon>Bacteria</taxon>
        <taxon>Pseudomonadati</taxon>
        <taxon>Bacteroidota</taxon>
        <taxon>Sphingobacteriia</taxon>
        <taxon>Sphingobacteriales</taxon>
        <taxon>Sphingobacteriaceae</taxon>
        <taxon>Paradesertivirga</taxon>
    </lineage>
</organism>
<dbReference type="PROSITE" id="PS50110">
    <property type="entry name" value="RESPONSE_REGULATORY"/>
    <property type="match status" value="1"/>
</dbReference>
<keyword evidence="1 2" id="KW-0597">Phosphoprotein</keyword>
<evidence type="ECO:0000313" key="4">
    <source>
        <dbReference type="EMBL" id="MFD2162021.1"/>
    </source>
</evidence>
<dbReference type="EMBL" id="JBHUHZ010000001">
    <property type="protein sequence ID" value="MFD2162021.1"/>
    <property type="molecule type" value="Genomic_DNA"/>
</dbReference>
<evidence type="ECO:0000256" key="1">
    <source>
        <dbReference type="ARBA" id="ARBA00022553"/>
    </source>
</evidence>
<comment type="caution">
    <text evidence="4">The sequence shown here is derived from an EMBL/GenBank/DDBJ whole genome shotgun (WGS) entry which is preliminary data.</text>
</comment>